<dbReference type="GO" id="GO:0071973">
    <property type="term" value="P:bacterial-type flagellum-dependent cell motility"/>
    <property type="evidence" value="ECO:0007669"/>
    <property type="project" value="InterPro"/>
</dbReference>
<accession>A0A4Q0VEG6</accession>
<dbReference type="AlphaFoldDB" id="A0A4Q0VEG6"/>
<evidence type="ECO:0000256" key="1">
    <source>
        <dbReference type="ARBA" id="ARBA00004117"/>
    </source>
</evidence>
<dbReference type="PIRSF" id="PIRSF002889">
    <property type="entry name" value="Rod_FlgB"/>
    <property type="match status" value="1"/>
</dbReference>
<dbReference type="Proteomes" id="UP000290921">
    <property type="component" value="Unassembled WGS sequence"/>
</dbReference>
<keyword evidence="7" id="KW-0969">Cilium</keyword>
<keyword evidence="4 6" id="KW-0975">Bacterial flagellum</keyword>
<dbReference type="EMBL" id="QMAP01000004">
    <property type="protein sequence ID" value="RXI49521.1"/>
    <property type="molecule type" value="Genomic_DNA"/>
</dbReference>
<evidence type="ECO:0000256" key="2">
    <source>
        <dbReference type="ARBA" id="ARBA00009677"/>
    </source>
</evidence>
<evidence type="ECO:0000256" key="5">
    <source>
        <dbReference type="ARBA" id="ARBA00024934"/>
    </source>
</evidence>
<keyword evidence="7" id="KW-0282">Flagellum</keyword>
<evidence type="ECO:0000256" key="3">
    <source>
        <dbReference type="ARBA" id="ARBA00014376"/>
    </source>
</evidence>
<dbReference type="InterPro" id="IPR006300">
    <property type="entry name" value="FlgB"/>
</dbReference>
<dbReference type="NCBIfam" id="NF009266">
    <property type="entry name" value="PRK12623.1"/>
    <property type="match status" value="1"/>
</dbReference>
<evidence type="ECO:0000313" key="7">
    <source>
        <dbReference type="EMBL" id="RXI49521.1"/>
    </source>
</evidence>
<comment type="subcellular location">
    <subcellularLocation>
        <location evidence="1 6">Bacterial flagellum basal body</location>
    </subcellularLocation>
</comment>
<organism evidence="7 8">
    <name type="scientific">Clostridium tetani</name>
    <dbReference type="NCBI Taxonomy" id="1513"/>
    <lineage>
        <taxon>Bacteria</taxon>
        <taxon>Bacillati</taxon>
        <taxon>Bacillota</taxon>
        <taxon>Clostridia</taxon>
        <taxon>Eubacteriales</taxon>
        <taxon>Clostridiaceae</taxon>
        <taxon>Clostridium</taxon>
    </lineage>
</organism>
<evidence type="ECO:0000313" key="8">
    <source>
        <dbReference type="Proteomes" id="UP000290921"/>
    </source>
</evidence>
<proteinExistence type="inferred from homology"/>
<gene>
    <name evidence="7" type="primary">flgB</name>
    <name evidence="7" type="ORF">DP130_05550</name>
</gene>
<comment type="caution">
    <text evidence="7">The sequence shown here is derived from an EMBL/GenBank/DDBJ whole genome shotgun (WGS) entry which is preliminary data.</text>
</comment>
<evidence type="ECO:0000256" key="4">
    <source>
        <dbReference type="ARBA" id="ARBA00023143"/>
    </source>
</evidence>
<name>A0A4Q0VEG6_CLOTA</name>
<reference evidence="7 8" key="1">
    <citation type="submission" date="2018-06" db="EMBL/GenBank/DDBJ databases">
        <title>Genome conservation of Clostridium tetani.</title>
        <authorList>
            <person name="Bruggemann H."/>
            <person name="Popoff M.R."/>
        </authorList>
    </citation>
    <scope>NUCLEOTIDE SEQUENCE [LARGE SCALE GENOMIC DNA]</scope>
    <source>
        <strain evidence="7 8">2017.061</strain>
    </source>
</reference>
<protein>
    <recommendedName>
        <fullName evidence="3 6">Flagellar basal body rod protein FlgB</fullName>
    </recommendedName>
</protein>
<dbReference type="GO" id="GO:0030694">
    <property type="term" value="C:bacterial-type flagellum basal body, rod"/>
    <property type="evidence" value="ECO:0007669"/>
    <property type="project" value="InterPro"/>
</dbReference>
<comment type="function">
    <text evidence="5 6">Structural component of flagellum, the bacterial motility apparatus. Part of the rod structure of flagellar basal body.</text>
</comment>
<dbReference type="NCBIfam" id="TIGR01396">
    <property type="entry name" value="FlgB"/>
    <property type="match status" value="1"/>
</dbReference>
<comment type="similarity">
    <text evidence="2 6">Belongs to the flagella basal body rod proteins family.</text>
</comment>
<sequence length="142" mass="16570">MEGDFVKNISFTTNKNIDRQNYDNIKRSLDVASTRGSVINNNISNVNVKGYKRHYVEFEESLRKNRENLDLKFTKNRHISTEVEYGKMQIKRDEISSMRKDGNNVDIETEKVNQAANTLMYNALISQLNNRISTKRYIISSK</sequence>
<evidence type="ECO:0000256" key="6">
    <source>
        <dbReference type="PIRNR" id="PIRNR002889"/>
    </source>
</evidence>
<keyword evidence="7" id="KW-0966">Cell projection</keyword>
<comment type="subunit">
    <text evidence="6">The basal body constitutes a major portion of the flagellar organelle and consists of a number of rings mounted on a central rod.</text>
</comment>